<keyword evidence="2" id="KW-1185">Reference proteome</keyword>
<organism evidence="1 2">
    <name type="scientific">Pristionchus entomophagus</name>
    <dbReference type="NCBI Taxonomy" id="358040"/>
    <lineage>
        <taxon>Eukaryota</taxon>
        <taxon>Metazoa</taxon>
        <taxon>Ecdysozoa</taxon>
        <taxon>Nematoda</taxon>
        <taxon>Chromadorea</taxon>
        <taxon>Rhabditida</taxon>
        <taxon>Rhabditina</taxon>
        <taxon>Diplogasteromorpha</taxon>
        <taxon>Diplogasteroidea</taxon>
        <taxon>Neodiplogasteridae</taxon>
        <taxon>Pristionchus</taxon>
    </lineage>
</organism>
<comment type="caution">
    <text evidence="1">The sequence shown here is derived from an EMBL/GenBank/DDBJ whole genome shotgun (WGS) entry which is preliminary data.</text>
</comment>
<dbReference type="AlphaFoldDB" id="A0AAV5SFD2"/>
<dbReference type="Proteomes" id="UP001432027">
    <property type="component" value="Unassembled WGS sequence"/>
</dbReference>
<protein>
    <submittedName>
        <fullName evidence="1">Uncharacterized protein</fullName>
    </submittedName>
</protein>
<sequence>ALPAVPLRFHLFNRLVRTNLSIDTAGSHATPLPDVCARADLQSSGFGNYSFYHLWGHSYVWNSPGRK</sequence>
<name>A0AAV5SFD2_9BILA</name>
<evidence type="ECO:0000313" key="1">
    <source>
        <dbReference type="EMBL" id="GMS81397.1"/>
    </source>
</evidence>
<gene>
    <name evidence="1" type="ORF">PENTCL1PPCAC_3572</name>
</gene>
<feature type="non-terminal residue" evidence="1">
    <location>
        <position position="1"/>
    </location>
</feature>
<accession>A0AAV5SFD2</accession>
<evidence type="ECO:0000313" key="2">
    <source>
        <dbReference type="Proteomes" id="UP001432027"/>
    </source>
</evidence>
<reference evidence="1" key="1">
    <citation type="submission" date="2023-10" db="EMBL/GenBank/DDBJ databases">
        <title>Genome assembly of Pristionchus species.</title>
        <authorList>
            <person name="Yoshida K."/>
            <person name="Sommer R.J."/>
        </authorList>
    </citation>
    <scope>NUCLEOTIDE SEQUENCE</scope>
    <source>
        <strain evidence="1">RS0144</strain>
    </source>
</reference>
<feature type="non-terminal residue" evidence="1">
    <location>
        <position position="67"/>
    </location>
</feature>
<dbReference type="EMBL" id="BTSX01000001">
    <property type="protein sequence ID" value="GMS81397.1"/>
    <property type="molecule type" value="Genomic_DNA"/>
</dbReference>
<proteinExistence type="predicted"/>